<feature type="compositionally biased region" description="Basic residues" evidence="1">
    <location>
        <begin position="493"/>
        <end position="504"/>
    </location>
</feature>
<feature type="region of interest" description="Disordered" evidence="1">
    <location>
        <begin position="366"/>
        <end position="478"/>
    </location>
</feature>
<proteinExistence type="predicted"/>
<keyword evidence="3" id="KW-1185">Reference proteome</keyword>
<evidence type="ECO:0000313" key="2">
    <source>
        <dbReference type="EMBL" id="KAK6797547.1"/>
    </source>
</evidence>
<organism evidence="2 3">
    <name type="scientific">Solanum bulbocastanum</name>
    <name type="common">Wild potato</name>
    <dbReference type="NCBI Taxonomy" id="147425"/>
    <lineage>
        <taxon>Eukaryota</taxon>
        <taxon>Viridiplantae</taxon>
        <taxon>Streptophyta</taxon>
        <taxon>Embryophyta</taxon>
        <taxon>Tracheophyta</taxon>
        <taxon>Spermatophyta</taxon>
        <taxon>Magnoliopsida</taxon>
        <taxon>eudicotyledons</taxon>
        <taxon>Gunneridae</taxon>
        <taxon>Pentapetalae</taxon>
        <taxon>asterids</taxon>
        <taxon>lamiids</taxon>
        <taxon>Solanales</taxon>
        <taxon>Solanaceae</taxon>
        <taxon>Solanoideae</taxon>
        <taxon>Solaneae</taxon>
        <taxon>Solanum</taxon>
    </lineage>
</organism>
<feature type="compositionally biased region" description="Low complexity" evidence="1">
    <location>
        <begin position="687"/>
        <end position="697"/>
    </location>
</feature>
<protein>
    <submittedName>
        <fullName evidence="2">Uncharacterized protein</fullName>
    </submittedName>
</protein>
<feature type="region of interest" description="Disordered" evidence="1">
    <location>
        <begin position="683"/>
        <end position="706"/>
    </location>
</feature>
<gene>
    <name evidence="2" type="ORF">RDI58_005249</name>
</gene>
<reference evidence="2 3" key="1">
    <citation type="submission" date="2024-02" db="EMBL/GenBank/DDBJ databases">
        <title>de novo genome assembly of Solanum bulbocastanum strain 11H21.</title>
        <authorList>
            <person name="Hosaka A.J."/>
        </authorList>
    </citation>
    <scope>NUCLEOTIDE SEQUENCE [LARGE SCALE GENOMIC DNA]</scope>
    <source>
        <tissue evidence="2">Young leaves</tissue>
    </source>
</reference>
<feature type="compositionally biased region" description="Basic and acidic residues" evidence="1">
    <location>
        <begin position="869"/>
        <end position="897"/>
    </location>
</feature>
<feature type="compositionally biased region" description="Polar residues" evidence="1">
    <location>
        <begin position="513"/>
        <end position="522"/>
    </location>
</feature>
<feature type="compositionally biased region" description="Low complexity" evidence="1">
    <location>
        <begin position="898"/>
        <end position="912"/>
    </location>
</feature>
<dbReference type="PANTHER" id="PTHR31008:SF0">
    <property type="entry name" value="CSL1"/>
    <property type="match status" value="1"/>
</dbReference>
<feature type="compositionally biased region" description="Polar residues" evidence="1">
    <location>
        <begin position="366"/>
        <end position="376"/>
    </location>
</feature>
<comment type="caution">
    <text evidence="2">The sequence shown here is derived from an EMBL/GenBank/DDBJ whole genome shotgun (WGS) entry which is preliminary data.</text>
</comment>
<dbReference type="EMBL" id="JBANQN010000002">
    <property type="protein sequence ID" value="KAK6797547.1"/>
    <property type="molecule type" value="Genomic_DNA"/>
</dbReference>
<feature type="region of interest" description="Disordered" evidence="1">
    <location>
        <begin position="634"/>
        <end position="655"/>
    </location>
</feature>
<feature type="region of interest" description="Disordered" evidence="1">
    <location>
        <begin position="491"/>
        <end position="531"/>
    </location>
</feature>
<feature type="region of interest" description="Disordered" evidence="1">
    <location>
        <begin position="298"/>
        <end position="323"/>
    </location>
</feature>
<accession>A0AAN8YMD9</accession>
<dbReference type="PANTHER" id="PTHR31008">
    <property type="entry name" value="COP1-INTERACTING PROTEIN-RELATED"/>
    <property type="match status" value="1"/>
</dbReference>
<sequence>MDSKTLLDYALFQLTPTRTRCDLVVFSGGKNEKLASGLVEPFISHLKFAKDQIPKGGYSITMRPPSTHAYWFTKATFLRFVRFVSTPEILERFMRLEREISQIESSIQSNECSNGNSEEGSSPANSESTRKSNDSFKEKSEAEEANSAAPKENSKIHLQRHLDSRKALLRKEQAMAYARATVAGFEIDQLDDLIQFANSFGALRLRYDTKTESGGHLLSNNEEIITHCYVYPCFDVCVTLLFAVRDACVDFKELYKQKHTDGQWMDEVAAMKACTPMDLSYLGNQGVILAYDNNGSLDSSDSKESTNSNGVKDENLPASDPSAKVQMPWQNQIPPYMYNFHGPTQQMPFAGMHPLQYYPAHMQWPQNVNGSTNGSVRDSHKRSKKKEKSKEHDSSEDDEQTESSASDSGTDSDEVRKHEKKHSSRENSHAKKHKKKSSKTVVIRNINYITSNRKNEENDGSSYDSSSAESHLLDEDSIKEQVDDAVAILEKRRNSKGHRNKNRGHQNLDVENESNGYGNTDLNEGMSPKLSEKAKGNKAWDAFQNILMSREESSMNAASDQLPLDFQDEGYGIKNSGEKVRRDHLTPDDSLLMSKNHEENGTKVNMVDFANGEDMRRSLKKGVSEDVHLLFSHKEPSGGNTLGTPSDFGSESSAIRNSNGEDWFVVNHSGSSETQEARQIIFDKDSSMSTQKSSSQVESERAAPIDDSFMVQSQPSFDDHYGSQWKTDIGMDADLVAAANAENGDQVASKTKLSTSGTSQPDDLCVVLAREPSLDPLEASWQPELDFQIEASFIQVDKKSPAVEAKPPPTEENVPVKGKSTTKKDGLAKTGKDARSKVSPGSLSRSRIDALAKSKKMSPPPNKLTTQKSKLDRDEEMRKRMEELVIERQKRIAERSAAKGSSPAPSKKGPGSRTASKISPSSKVHTFPVQVKH</sequence>
<feature type="compositionally biased region" description="Polar residues" evidence="1">
    <location>
        <begin position="298"/>
        <end position="310"/>
    </location>
</feature>
<name>A0AAN8YMD9_SOLBU</name>
<feature type="compositionally biased region" description="Polar residues" evidence="1">
    <location>
        <begin position="638"/>
        <end position="655"/>
    </location>
</feature>
<feature type="region of interest" description="Disordered" evidence="1">
    <location>
        <begin position="799"/>
        <end position="933"/>
    </location>
</feature>
<feature type="compositionally biased region" description="Low complexity" evidence="1">
    <location>
        <begin position="461"/>
        <end position="470"/>
    </location>
</feature>
<feature type="compositionally biased region" description="Basic and acidic residues" evidence="1">
    <location>
        <begin position="822"/>
        <end position="836"/>
    </location>
</feature>
<dbReference type="AlphaFoldDB" id="A0AAN8YMD9"/>
<evidence type="ECO:0000313" key="3">
    <source>
        <dbReference type="Proteomes" id="UP001371456"/>
    </source>
</evidence>
<feature type="compositionally biased region" description="Polar residues" evidence="1">
    <location>
        <begin position="913"/>
        <end position="924"/>
    </location>
</feature>
<feature type="region of interest" description="Disordered" evidence="1">
    <location>
        <begin position="106"/>
        <end position="156"/>
    </location>
</feature>
<evidence type="ECO:0000256" key="1">
    <source>
        <dbReference type="SAM" id="MobiDB-lite"/>
    </source>
</evidence>
<feature type="compositionally biased region" description="Low complexity" evidence="1">
    <location>
        <begin position="106"/>
        <end position="127"/>
    </location>
</feature>
<dbReference type="Proteomes" id="UP001371456">
    <property type="component" value="Unassembled WGS sequence"/>
</dbReference>
<feature type="compositionally biased region" description="Basic and acidic residues" evidence="1">
    <location>
        <begin position="128"/>
        <end position="142"/>
    </location>
</feature>